<organism evidence="2 3">
    <name type="scientific">Actinoalloteichus fjordicus</name>
    <dbReference type="NCBI Taxonomy" id="1612552"/>
    <lineage>
        <taxon>Bacteria</taxon>
        <taxon>Bacillati</taxon>
        <taxon>Actinomycetota</taxon>
        <taxon>Actinomycetes</taxon>
        <taxon>Pseudonocardiales</taxon>
        <taxon>Pseudonocardiaceae</taxon>
        <taxon>Actinoalloteichus</taxon>
    </lineage>
</organism>
<reference evidence="3" key="1">
    <citation type="submission" date="2016-06" db="EMBL/GenBank/DDBJ databases">
        <title>Complete genome sequence of Actinoalloteichus fjordicus DSM 46855 (=ADI127-17), type strain of the new species Actinoalloteichus fjordicus.</title>
        <authorList>
            <person name="Ruckert C."/>
            <person name="Nouioui I."/>
            <person name="Willmese J."/>
            <person name="van Wezel G."/>
            <person name="Klenk H.-P."/>
            <person name="Kalinowski J."/>
            <person name="Zotchev S.B."/>
        </authorList>
    </citation>
    <scope>NUCLEOTIDE SEQUENCE [LARGE SCALE GENOMIC DNA]</scope>
    <source>
        <strain evidence="3">ADI127-7</strain>
    </source>
</reference>
<dbReference type="Proteomes" id="UP000185511">
    <property type="component" value="Chromosome"/>
</dbReference>
<dbReference type="CDD" id="cd00090">
    <property type="entry name" value="HTH_ARSR"/>
    <property type="match status" value="1"/>
</dbReference>
<keyword evidence="3" id="KW-1185">Reference proteome</keyword>
<dbReference type="InterPro" id="IPR036390">
    <property type="entry name" value="WH_DNA-bd_sf"/>
</dbReference>
<dbReference type="InterPro" id="IPR011991">
    <property type="entry name" value="ArsR-like_HTH"/>
</dbReference>
<feature type="domain" description="HTH arsR-type" evidence="1">
    <location>
        <begin position="5"/>
        <end position="86"/>
    </location>
</feature>
<accession>A0AAC9LEI8</accession>
<dbReference type="GO" id="GO:0003700">
    <property type="term" value="F:DNA-binding transcription factor activity"/>
    <property type="evidence" value="ECO:0007669"/>
    <property type="project" value="InterPro"/>
</dbReference>
<dbReference type="EMBL" id="CP016076">
    <property type="protein sequence ID" value="APU16201.1"/>
    <property type="molecule type" value="Genomic_DNA"/>
</dbReference>
<proteinExistence type="predicted"/>
<dbReference type="KEGG" id="acad:UA74_20880"/>
<sequence length="169" mass="18624">MTAVEEAKALSHPLRLRILRLALDTPKTNRELAESLDVSPGTTLHHVRLLTEHGFLESTGVRRGTRGSREVPYLSTGKSWVLDFSDGDAHLPSPMTAASYAEYQEAPAADRFGEARLALRLTEPDLAEMRLRIAALVDEFRTRRAGPEGAPYALSWAVHRRSDSGPPTP</sequence>
<name>A0AAC9LEI8_9PSEU</name>
<dbReference type="InterPro" id="IPR036388">
    <property type="entry name" value="WH-like_DNA-bd_sf"/>
</dbReference>
<evidence type="ECO:0000313" key="3">
    <source>
        <dbReference type="Proteomes" id="UP000185511"/>
    </source>
</evidence>
<dbReference type="RefSeq" id="WP_075741784.1">
    <property type="nucleotide sequence ID" value="NZ_CP016076.1"/>
</dbReference>
<dbReference type="SMART" id="SM00418">
    <property type="entry name" value="HTH_ARSR"/>
    <property type="match status" value="1"/>
</dbReference>
<evidence type="ECO:0000313" key="2">
    <source>
        <dbReference type="EMBL" id="APU16201.1"/>
    </source>
</evidence>
<dbReference type="AlphaFoldDB" id="A0AAC9LEI8"/>
<dbReference type="InterPro" id="IPR001845">
    <property type="entry name" value="HTH_ArsR_DNA-bd_dom"/>
</dbReference>
<evidence type="ECO:0000259" key="1">
    <source>
        <dbReference type="SMART" id="SM00418"/>
    </source>
</evidence>
<dbReference type="Gene3D" id="1.10.10.10">
    <property type="entry name" value="Winged helix-like DNA-binding domain superfamily/Winged helix DNA-binding domain"/>
    <property type="match status" value="1"/>
</dbReference>
<dbReference type="Pfam" id="PF12840">
    <property type="entry name" value="HTH_20"/>
    <property type="match status" value="1"/>
</dbReference>
<gene>
    <name evidence="2" type="ORF">UA74_20880</name>
</gene>
<protein>
    <submittedName>
        <fullName evidence="2">DNA binding protein with helix-turn-helix domain</fullName>
    </submittedName>
</protein>
<dbReference type="SUPFAM" id="SSF46785">
    <property type="entry name" value="Winged helix' DNA-binding domain"/>
    <property type="match status" value="1"/>
</dbReference>